<sequence>MNNQYKRPLYDKVAAFAGSSPLSFHVPGHKNGVVFPTFSKEPFSSLLPFDLTELEGLDDLHEPEGVIGEAQDLAADLYGTLSTFFLVGGSTAGNLAMIMSAFQEGDKVAVQRDAHKSVINGLRLAKVEPVFISPIYDNKTGLSLGVTIERIKEAFQLYKGIKGIVLTSPTYYGWAAPLHNIIEYVHEQEGVVLVDEAHGAHFVYGEPFPIQALDQGADMVVQSAHKTLPAMTMGAFLHVKSSRLLKKAKEYTGMLQSSSPSYPIMMSLDIARSYLALLTKEDKQKIKNSLLSFRQELQQIEELDIVFPPPGIKDDLLKCTLKAPFSQTGWVFQSFLQKEGVYPELADHRHVLLVLPLSSDFPWDIAAEKIRKAVKKMAVYKEIQSSRRVWSFPFPPITRLSFPIKELENKGIISCPLEEAEGEIAAEDMIPYPPGVPLLLKGEKIDRPRLDALSAWLKEGGRIQGGTKETDKCMTLRIYKG</sequence>
<dbReference type="InterPro" id="IPR015424">
    <property type="entry name" value="PyrdxlP-dep_Trfase"/>
</dbReference>
<feature type="domain" description="Orn/Lys/Arg decarboxylase C-terminal" evidence="7">
    <location>
        <begin position="409"/>
        <end position="453"/>
    </location>
</feature>
<evidence type="ECO:0000313" key="9">
    <source>
        <dbReference type="Proteomes" id="UP001596142"/>
    </source>
</evidence>
<dbReference type="InterPro" id="IPR008286">
    <property type="entry name" value="Prn/Lys/Arg_de-COase_C"/>
</dbReference>
<dbReference type="Gene3D" id="3.40.640.10">
    <property type="entry name" value="Type I PLP-dependent aspartate aminotransferase-like (Major domain)"/>
    <property type="match status" value="1"/>
</dbReference>
<feature type="domain" description="Orn/Lys/Arg decarboxylases family 1 pyridoxal-P attachment site" evidence="6">
    <location>
        <begin position="8"/>
        <end position="304"/>
    </location>
</feature>
<comment type="caution">
    <text evidence="8">The sequence shown here is derived from an EMBL/GenBank/DDBJ whole genome shotgun (WGS) entry which is preliminary data.</text>
</comment>
<dbReference type="SUPFAM" id="SSF53383">
    <property type="entry name" value="PLP-dependent transferases"/>
    <property type="match status" value="1"/>
</dbReference>
<gene>
    <name evidence="8" type="ORF">ACFPU1_16935</name>
</gene>
<accession>A0ABW0YSR5</accession>
<dbReference type="InterPro" id="IPR052357">
    <property type="entry name" value="Orn_Lys_Arg_decarboxylase-I"/>
</dbReference>
<evidence type="ECO:0000259" key="6">
    <source>
        <dbReference type="Pfam" id="PF01276"/>
    </source>
</evidence>
<comment type="similarity">
    <text evidence="2">Belongs to the Orn/Lys/Arg decarboxylase class-I family.</text>
</comment>
<dbReference type="RefSeq" id="WP_385943150.1">
    <property type="nucleotide sequence ID" value="NZ_JBHSOZ010000017.1"/>
</dbReference>
<dbReference type="Pfam" id="PF03711">
    <property type="entry name" value="OKR_DC_1_C"/>
    <property type="match status" value="1"/>
</dbReference>
<proteinExistence type="inferred from homology"/>
<dbReference type="InterPro" id="IPR000310">
    <property type="entry name" value="Orn/Lys/Arg_deCO2ase_major_dom"/>
</dbReference>
<dbReference type="Proteomes" id="UP001596142">
    <property type="component" value="Unassembled WGS sequence"/>
</dbReference>
<keyword evidence="9" id="KW-1185">Reference proteome</keyword>
<name>A0ABW0YSR5_9BACI</name>
<dbReference type="Gene3D" id="3.90.105.10">
    <property type="entry name" value="Molybdopterin biosynthesis moea protein, domain 2"/>
    <property type="match status" value="1"/>
</dbReference>
<evidence type="ECO:0000256" key="2">
    <source>
        <dbReference type="ARBA" id="ARBA00010671"/>
    </source>
</evidence>
<keyword evidence="4" id="KW-0663">Pyridoxal phosphate</keyword>
<dbReference type="InterPro" id="IPR015421">
    <property type="entry name" value="PyrdxlP-dep_Trfase_major"/>
</dbReference>
<dbReference type="EMBL" id="JBHSOZ010000017">
    <property type="protein sequence ID" value="MFC5714432.1"/>
    <property type="molecule type" value="Genomic_DNA"/>
</dbReference>
<dbReference type="Pfam" id="PF01276">
    <property type="entry name" value="OKR_DC_1"/>
    <property type="match status" value="1"/>
</dbReference>
<evidence type="ECO:0000256" key="1">
    <source>
        <dbReference type="ARBA" id="ARBA00001933"/>
    </source>
</evidence>
<keyword evidence="8" id="KW-0032">Aminotransferase</keyword>
<keyword evidence="8" id="KW-0808">Transferase</keyword>
<dbReference type="PANTHER" id="PTHR43277">
    <property type="entry name" value="ARGININE DECARBOXYLASE"/>
    <property type="match status" value="1"/>
</dbReference>
<evidence type="ECO:0000256" key="5">
    <source>
        <dbReference type="ARBA" id="ARBA00023239"/>
    </source>
</evidence>
<organism evidence="8 9">
    <name type="scientific">Thalassorhabdus alkalitolerans</name>
    <dbReference type="NCBI Taxonomy" id="2282697"/>
    <lineage>
        <taxon>Bacteria</taxon>
        <taxon>Bacillati</taxon>
        <taxon>Bacillota</taxon>
        <taxon>Bacilli</taxon>
        <taxon>Bacillales</taxon>
        <taxon>Bacillaceae</taxon>
        <taxon>Thalassorhabdus</taxon>
    </lineage>
</organism>
<keyword evidence="5" id="KW-0456">Lyase</keyword>
<protein>
    <submittedName>
        <fullName evidence="8">Aminotransferase class I/II-fold pyridoxal phosphate-dependent enzyme</fullName>
    </submittedName>
</protein>
<comment type="cofactor">
    <cofactor evidence="1">
        <name>pyridoxal 5'-phosphate</name>
        <dbReference type="ChEBI" id="CHEBI:597326"/>
    </cofactor>
</comment>
<evidence type="ECO:0000256" key="4">
    <source>
        <dbReference type="ARBA" id="ARBA00022898"/>
    </source>
</evidence>
<reference evidence="9" key="1">
    <citation type="journal article" date="2019" name="Int. J. Syst. Evol. Microbiol.">
        <title>The Global Catalogue of Microorganisms (GCM) 10K type strain sequencing project: providing services to taxonomists for standard genome sequencing and annotation.</title>
        <authorList>
            <consortium name="The Broad Institute Genomics Platform"/>
            <consortium name="The Broad Institute Genome Sequencing Center for Infectious Disease"/>
            <person name="Wu L."/>
            <person name="Ma J."/>
        </authorList>
    </citation>
    <scope>NUCLEOTIDE SEQUENCE [LARGE SCALE GENOMIC DNA]</scope>
    <source>
        <strain evidence="9">CECT 7184</strain>
    </source>
</reference>
<dbReference type="PANTHER" id="PTHR43277:SF3">
    <property type="entry name" value="DECARBOXYLASE, PUTATIVE-RELATED"/>
    <property type="match status" value="1"/>
</dbReference>
<dbReference type="GO" id="GO:0008483">
    <property type="term" value="F:transaminase activity"/>
    <property type="evidence" value="ECO:0007669"/>
    <property type="project" value="UniProtKB-KW"/>
</dbReference>
<evidence type="ECO:0000313" key="8">
    <source>
        <dbReference type="EMBL" id="MFC5714432.1"/>
    </source>
</evidence>
<dbReference type="SUPFAM" id="SSF55904">
    <property type="entry name" value="Ornithine decarboxylase C-terminal domain"/>
    <property type="match status" value="1"/>
</dbReference>
<evidence type="ECO:0000256" key="3">
    <source>
        <dbReference type="ARBA" id="ARBA00022793"/>
    </source>
</evidence>
<evidence type="ECO:0000259" key="7">
    <source>
        <dbReference type="Pfam" id="PF03711"/>
    </source>
</evidence>
<dbReference type="InterPro" id="IPR036633">
    <property type="entry name" value="Prn/Lys/Arg_de-COase_C_sf"/>
</dbReference>
<keyword evidence="3" id="KW-0210">Decarboxylase</keyword>